<sequence>MVKHILFVKMKDNSIEQCEKVKALFLSMKEQIPFLREVQVGIDYLHSQRSYDVVLELVVDDRQALEDYQKNTYHVEKVKPYIHAVRSGSATVDYEY</sequence>
<evidence type="ECO:0000313" key="7">
    <source>
        <dbReference type="Proteomes" id="UP000503330"/>
    </source>
</evidence>
<dbReference type="Proteomes" id="UP000030008">
    <property type="component" value="Unassembled WGS sequence"/>
</dbReference>
<dbReference type="Proteomes" id="UP001203972">
    <property type="component" value="Unassembled WGS sequence"/>
</dbReference>
<proteinExistence type="predicted"/>
<dbReference type="Proteomes" id="UP000503330">
    <property type="component" value="Chromosome"/>
</dbReference>
<accession>A0A099I5T7</accession>
<name>A0A099I5T7_CLOIN</name>
<protein>
    <submittedName>
        <fullName evidence="3">Dabb family protein</fullName>
    </submittedName>
    <submittedName>
        <fullName evidence="2">Stress responsive protein</fullName>
    </submittedName>
</protein>
<dbReference type="PROSITE" id="PS51502">
    <property type="entry name" value="S_R_A_B_BARREL"/>
    <property type="match status" value="1"/>
</dbReference>
<dbReference type="GeneID" id="61924826"/>
<evidence type="ECO:0000313" key="4">
    <source>
        <dbReference type="EMBL" id="MZH56782.1"/>
    </source>
</evidence>
<dbReference type="SMART" id="SM00886">
    <property type="entry name" value="Dabb"/>
    <property type="match status" value="1"/>
</dbReference>
<dbReference type="SUPFAM" id="SSF54909">
    <property type="entry name" value="Dimeric alpha+beta barrel"/>
    <property type="match status" value="1"/>
</dbReference>
<dbReference type="RefSeq" id="WP_002607895.1">
    <property type="nucleotide sequence ID" value="NZ_AP025565.1"/>
</dbReference>
<dbReference type="AlphaFoldDB" id="A0A099I5T7"/>
<gene>
    <name evidence="2" type="ORF">CIAN88_12250</name>
    <name evidence="5" type="ORF">G4D54_04775</name>
    <name evidence="4" type="ORF">GT664_13750</name>
    <name evidence="3" type="ORF">MKC95_17985</name>
</gene>
<dbReference type="EMBL" id="WWTN01000024">
    <property type="protein sequence ID" value="MZH56782.1"/>
    <property type="molecule type" value="Genomic_DNA"/>
</dbReference>
<feature type="domain" description="Stress-response A/B barrel" evidence="1">
    <location>
        <begin position="2"/>
        <end position="94"/>
    </location>
</feature>
<dbReference type="PANTHER" id="PTHR37832:SF1">
    <property type="entry name" value="STRESS-RESPONSE A_B BARREL DOMAIN-CONTAINING PROTEIN"/>
    <property type="match status" value="1"/>
</dbReference>
<reference evidence="3" key="4">
    <citation type="journal article" date="2022" name="Clin. Infect. Dis.">
        <title>Association between Clostridium innocuum and antibiotic-associated diarrhea in adults and children: A cross-sectional study and comparative genomics analysis.</title>
        <authorList>
            <person name="Cherny K.E."/>
            <person name="Muscat E.B."/>
            <person name="Balaji A."/>
            <person name="Mukherjee J."/>
            <person name="Ozer E.A."/>
            <person name="Angarone M.P."/>
            <person name="Hauser A.R."/>
            <person name="Sichel J.S."/>
            <person name="Amponsah E."/>
            <person name="Kociolek L.K."/>
        </authorList>
    </citation>
    <scope>NUCLEOTIDE SEQUENCE</scope>
    <source>
        <strain evidence="3">NU1-AC-029v</strain>
    </source>
</reference>
<dbReference type="InterPro" id="IPR013097">
    <property type="entry name" value="Dabb"/>
</dbReference>
<dbReference type="InterPro" id="IPR011008">
    <property type="entry name" value="Dimeric_a/b-barrel"/>
</dbReference>
<dbReference type="PANTHER" id="PTHR37832">
    <property type="entry name" value="BLL2683 PROTEIN"/>
    <property type="match status" value="1"/>
</dbReference>
<evidence type="ECO:0000313" key="2">
    <source>
        <dbReference type="EMBL" id="KGJ52916.1"/>
    </source>
</evidence>
<dbReference type="Gene3D" id="3.30.70.100">
    <property type="match status" value="1"/>
</dbReference>
<organism evidence="2 6">
    <name type="scientific">Clostridium innocuum</name>
    <dbReference type="NCBI Taxonomy" id="1522"/>
    <lineage>
        <taxon>Bacteria</taxon>
        <taxon>Bacillati</taxon>
        <taxon>Bacillota</taxon>
        <taxon>Clostridia</taxon>
        <taxon>Eubacteriales</taxon>
        <taxon>Clostridiaceae</taxon>
        <taxon>Clostridium</taxon>
    </lineage>
</organism>
<dbReference type="EMBL" id="JAKTMA010000037">
    <property type="protein sequence ID" value="MCR0234661.1"/>
    <property type="molecule type" value="Genomic_DNA"/>
</dbReference>
<dbReference type="Proteomes" id="UP000604383">
    <property type="component" value="Unassembled WGS sequence"/>
</dbReference>
<reference evidence="5 7" key="3">
    <citation type="submission" date="2020-02" db="EMBL/GenBank/DDBJ databases">
        <authorList>
            <person name="Kociolek L.K."/>
            <person name="Ozer E.A."/>
        </authorList>
    </citation>
    <scope>NUCLEOTIDE SEQUENCE [LARGE SCALE GENOMIC DNA]</scope>
    <source>
        <strain evidence="5 7">ATCC 14501</strain>
    </source>
</reference>
<evidence type="ECO:0000313" key="3">
    <source>
        <dbReference type="EMBL" id="MCR0234661.1"/>
    </source>
</evidence>
<evidence type="ECO:0000259" key="1">
    <source>
        <dbReference type="PROSITE" id="PS51502"/>
    </source>
</evidence>
<evidence type="ECO:0000313" key="6">
    <source>
        <dbReference type="Proteomes" id="UP000030008"/>
    </source>
</evidence>
<dbReference type="EMBL" id="JQIF01000050">
    <property type="protein sequence ID" value="KGJ52916.1"/>
    <property type="molecule type" value="Genomic_DNA"/>
</dbReference>
<reference evidence="4" key="2">
    <citation type="journal article" date="2019" name="Nat. Med.">
        <title>A library of human gut bacterial isolates paired with longitudinal multiomics data enables mechanistic microbiome research.</title>
        <authorList>
            <person name="Poyet M."/>
            <person name="Groussin M."/>
            <person name="Gibbons S.M."/>
            <person name="Avila-Pacheco J."/>
            <person name="Jiang X."/>
            <person name="Kearney S.M."/>
            <person name="Perrotta A.R."/>
            <person name="Berdy B."/>
            <person name="Zhao S."/>
            <person name="Lieberman T.D."/>
            <person name="Swanson P.K."/>
            <person name="Smith M."/>
            <person name="Roesemann S."/>
            <person name="Alexander J.E."/>
            <person name="Rich S.A."/>
            <person name="Livny J."/>
            <person name="Vlamakis H."/>
            <person name="Clish C."/>
            <person name="Bullock K."/>
            <person name="Deik A."/>
            <person name="Scott J."/>
            <person name="Pierce K.A."/>
            <person name="Xavier R.J."/>
            <person name="Alm E.J."/>
        </authorList>
    </citation>
    <scope>NUCLEOTIDE SEQUENCE</scope>
    <source>
        <strain evidence="4">BIOML-A12</strain>
    </source>
</reference>
<evidence type="ECO:0000313" key="5">
    <source>
        <dbReference type="EMBL" id="QJA01786.1"/>
    </source>
</evidence>
<dbReference type="Pfam" id="PF07876">
    <property type="entry name" value="Dabb"/>
    <property type="match status" value="1"/>
</dbReference>
<dbReference type="EMBL" id="CP048838">
    <property type="protein sequence ID" value="QJA01786.1"/>
    <property type="molecule type" value="Genomic_DNA"/>
</dbReference>
<reference evidence="2 6" key="1">
    <citation type="submission" date="2014-08" db="EMBL/GenBank/DDBJ databases">
        <title>Clostridium innocuum, an unnegligible vancomycin-resistant pathogen causing extra-intestinal infections.</title>
        <authorList>
            <person name="Feng Y."/>
            <person name="Chiu C.-H."/>
        </authorList>
    </citation>
    <scope>NUCLEOTIDE SEQUENCE [LARGE SCALE GENOMIC DNA]</scope>
    <source>
        <strain evidence="2 6">AN88</strain>
    </source>
</reference>